<dbReference type="Pfam" id="PF00728">
    <property type="entry name" value="Glyco_hydro_20"/>
    <property type="match status" value="1"/>
</dbReference>
<dbReference type="InterPro" id="IPR025705">
    <property type="entry name" value="Beta_hexosaminidase_sua/sub"/>
</dbReference>
<evidence type="ECO:0000256" key="4">
    <source>
        <dbReference type="ARBA" id="ARBA00022801"/>
    </source>
</evidence>
<dbReference type="Pfam" id="PF02838">
    <property type="entry name" value="Glyco_hydro_20b"/>
    <property type="match status" value="1"/>
</dbReference>
<dbReference type="Gene3D" id="2.60.120.260">
    <property type="entry name" value="Galactose-binding domain-like"/>
    <property type="match status" value="1"/>
</dbReference>
<evidence type="ECO:0000313" key="11">
    <source>
        <dbReference type="Proteomes" id="UP000065822"/>
    </source>
</evidence>
<dbReference type="GO" id="GO:0030203">
    <property type="term" value="P:glycosaminoglycan metabolic process"/>
    <property type="evidence" value="ECO:0007669"/>
    <property type="project" value="TreeGrafter"/>
</dbReference>
<organism evidence="10 12">
    <name type="scientific">Capnocytophaga haemolytica</name>
    <dbReference type="NCBI Taxonomy" id="45243"/>
    <lineage>
        <taxon>Bacteria</taxon>
        <taxon>Pseudomonadati</taxon>
        <taxon>Bacteroidota</taxon>
        <taxon>Flavobacteriia</taxon>
        <taxon>Flavobacteriales</taxon>
        <taxon>Flavobacteriaceae</taxon>
        <taxon>Capnocytophaga</taxon>
    </lineage>
</organism>
<dbReference type="InterPro" id="IPR015882">
    <property type="entry name" value="HEX_bac_N"/>
</dbReference>
<evidence type="ECO:0000256" key="2">
    <source>
        <dbReference type="ARBA" id="ARBA00006285"/>
    </source>
</evidence>
<evidence type="ECO:0000313" key="12">
    <source>
        <dbReference type="Proteomes" id="UP000215539"/>
    </source>
</evidence>
<protein>
    <recommendedName>
        <fullName evidence="3">beta-N-acetylhexosaminidase</fullName>
        <ecNumber evidence="3">3.2.1.52</ecNumber>
    </recommendedName>
</protein>
<dbReference type="EMBL" id="CP014227">
    <property type="protein sequence ID" value="AMD85909.1"/>
    <property type="molecule type" value="Genomic_DNA"/>
</dbReference>
<comment type="catalytic activity">
    <reaction evidence="1">
        <text>Hydrolysis of terminal non-reducing N-acetyl-D-hexosamine residues in N-acetyl-beta-D-hexosaminides.</text>
        <dbReference type="EC" id="3.2.1.52"/>
    </reaction>
</comment>
<keyword evidence="11" id="KW-1185">Reference proteome</keyword>
<reference evidence="9 11" key="1">
    <citation type="submission" date="2016-02" db="EMBL/GenBank/DDBJ databases">
        <authorList>
            <person name="Holder M.E."/>
            <person name="Ajami N.J."/>
            <person name="Petrosino J.F."/>
        </authorList>
    </citation>
    <scope>NUCLEOTIDE SEQUENCE [LARGE SCALE GENOMIC DNA]</scope>
    <source>
        <strain evidence="9 11">CCUG 32990</strain>
    </source>
</reference>
<gene>
    <name evidence="10" type="primary">exo I_2</name>
    <name evidence="9" type="ORF">AXF12_10535</name>
    <name evidence="10" type="ORF">SAMEA44541418_02049</name>
</gene>
<dbReference type="InterPro" id="IPR026876">
    <property type="entry name" value="Fn3_assoc_repeat"/>
</dbReference>
<feature type="domain" description="Glycoside hydrolase family 20 catalytic" evidence="7">
    <location>
        <begin position="156"/>
        <end position="512"/>
    </location>
</feature>
<evidence type="ECO:0000256" key="6">
    <source>
        <dbReference type="PIRSR" id="PIRSR625705-1"/>
    </source>
</evidence>
<keyword evidence="4 10" id="KW-0378">Hydrolase</keyword>
<dbReference type="PROSITE" id="PS51257">
    <property type="entry name" value="PROKAR_LIPOPROTEIN"/>
    <property type="match status" value="1"/>
</dbReference>
<sequence length="777" mass="86544">MKRILYAFIGFALIGCSSAEHTSKINYEVIPLPQSIKYTEAAPFTLDASVVITYPTGDTTLVQNAAFLADYIKELTGITLAVKPNATGKVIRLESSLPSENKEAYQLHIHKEQITLKGASPAGVFYGIQTLRKCLPVEQQTHYELPAAVIDDAPRFGYRGTHLDVSRHFFSADFIKRYIDILALHNINTFHWHLTDDQGWRIEIKKYPRLTEVGSTRKETLIGHLMRDKPHKFDGKPYGGYYTQEEIKDIVKYAQDRYITIIPEIDIPGHGLAALTAYPNLGCTGKDYEVGTQWGVFDDVLCAGNEDTYQFLEGVFDEVTALFPSKYIHIGGDECPKTRWKTCTKCQTKIAQLGLKRTDPKHTAEQQLQGYVVSRIEKYLQTKGREVIGWDEILEGDNLSQSAIVMSWRGTEGGIAAAKRHNRTIMTPHYNLYFDYCQGEDPTKEPLSIGEYLPLKKVYDYEPIDASLTAEQGSYILGAQANLWTEYIATPAHVEYMLLPRLAALSEVLWTQPSKKDYAHFLERLPHLLAYYHLKGYHFAKHAYGITPIIQPAADKKGIEVKLLTLGGGKIYYTTDGSDPMKQKTLYKAPLKLSGEVLLKAIAVHKDTVSGLFTYQSHFNKATYKPIKLLTETNARYTFGGAAALVDAKIGVNSFIDGNWVGFPGSVGLVAVIDLGKNETFSSLKTASLADTPNWIFPAAKVALYGSADGNNFSLIAEKELPTAQSSDPIARVPITLTFPKTTARYVKVALVGSTIPDWHEGKGTPALLFVDEIQLN</sequence>
<dbReference type="PANTHER" id="PTHR22600:SF57">
    <property type="entry name" value="BETA-N-ACETYLHEXOSAMINIDASE"/>
    <property type="match status" value="1"/>
</dbReference>
<dbReference type="GO" id="GO:0004563">
    <property type="term" value="F:beta-N-acetylhexosaminidase activity"/>
    <property type="evidence" value="ECO:0007669"/>
    <property type="project" value="UniProtKB-EC"/>
</dbReference>
<dbReference type="Proteomes" id="UP000065822">
    <property type="component" value="Chromosome"/>
</dbReference>
<dbReference type="EC" id="3.2.1.52" evidence="3"/>
<name>A0AAX2H081_9FLAO</name>
<dbReference type="EMBL" id="LT906449">
    <property type="protein sequence ID" value="SNV15326.1"/>
    <property type="molecule type" value="Genomic_DNA"/>
</dbReference>
<feature type="active site" description="Proton donor" evidence="6">
    <location>
        <position position="334"/>
    </location>
</feature>
<evidence type="ECO:0000313" key="10">
    <source>
        <dbReference type="EMBL" id="SNV15326.1"/>
    </source>
</evidence>
<dbReference type="PANTHER" id="PTHR22600">
    <property type="entry name" value="BETA-HEXOSAMINIDASE"/>
    <property type="match status" value="1"/>
</dbReference>
<dbReference type="SUPFAM" id="SSF51445">
    <property type="entry name" value="(Trans)glycosidases"/>
    <property type="match status" value="1"/>
</dbReference>
<dbReference type="InterPro" id="IPR008979">
    <property type="entry name" value="Galactose-bd-like_sf"/>
</dbReference>
<evidence type="ECO:0000313" key="9">
    <source>
        <dbReference type="EMBL" id="AMD85909.1"/>
    </source>
</evidence>
<dbReference type="Gene3D" id="3.20.20.80">
    <property type="entry name" value="Glycosidases"/>
    <property type="match status" value="1"/>
</dbReference>
<dbReference type="Pfam" id="PF13287">
    <property type="entry name" value="Fn3_assoc"/>
    <property type="match status" value="1"/>
</dbReference>
<dbReference type="SUPFAM" id="SSF49785">
    <property type="entry name" value="Galactose-binding domain-like"/>
    <property type="match status" value="1"/>
</dbReference>
<dbReference type="InterPro" id="IPR029018">
    <property type="entry name" value="Hex-like_dom2"/>
</dbReference>
<dbReference type="Gene3D" id="3.30.379.10">
    <property type="entry name" value="Chitobiase/beta-hexosaminidase domain 2-like"/>
    <property type="match status" value="1"/>
</dbReference>
<dbReference type="InterPro" id="IPR015883">
    <property type="entry name" value="Glyco_hydro_20_cat"/>
</dbReference>
<evidence type="ECO:0000259" key="7">
    <source>
        <dbReference type="Pfam" id="PF00728"/>
    </source>
</evidence>
<dbReference type="SUPFAM" id="SSF55545">
    <property type="entry name" value="beta-N-acetylhexosaminidase-like domain"/>
    <property type="match status" value="1"/>
</dbReference>
<comment type="similarity">
    <text evidence="2">Belongs to the glycosyl hydrolase 20 family.</text>
</comment>
<reference evidence="10 12" key="2">
    <citation type="submission" date="2017-06" db="EMBL/GenBank/DDBJ databases">
        <authorList>
            <consortium name="Pathogen Informatics"/>
        </authorList>
    </citation>
    <scope>NUCLEOTIDE SEQUENCE [LARGE SCALE GENOMIC DNA]</scope>
    <source>
        <strain evidence="10 12">NCTC12947</strain>
    </source>
</reference>
<evidence type="ECO:0000259" key="8">
    <source>
        <dbReference type="Pfam" id="PF02838"/>
    </source>
</evidence>
<evidence type="ECO:0000256" key="5">
    <source>
        <dbReference type="ARBA" id="ARBA00023295"/>
    </source>
</evidence>
<dbReference type="RefSeq" id="WP_066430954.1">
    <property type="nucleotide sequence ID" value="NZ_CP014227.1"/>
</dbReference>
<dbReference type="Proteomes" id="UP000215539">
    <property type="component" value="Chromosome 1"/>
</dbReference>
<keyword evidence="5 10" id="KW-0326">Glycosidase</keyword>
<dbReference type="KEGG" id="chg:AXF12_10535"/>
<dbReference type="InterPro" id="IPR017853">
    <property type="entry name" value="GH"/>
</dbReference>
<evidence type="ECO:0000256" key="1">
    <source>
        <dbReference type="ARBA" id="ARBA00001231"/>
    </source>
</evidence>
<dbReference type="GO" id="GO:0005975">
    <property type="term" value="P:carbohydrate metabolic process"/>
    <property type="evidence" value="ECO:0007669"/>
    <property type="project" value="InterPro"/>
</dbReference>
<dbReference type="AlphaFoldDB" id="A0AAX2H081"/>
<evidence type="ECO:0000256" key="3">
    <source>
        <dbReference type="ARBA" id="ARBA00012663"/>
    </source>
</evidence>
<dbReference type="GO" id="GO:0016020">
    <property type="term" value="C:membrane"/>
    <property type="evidence" value="ECO:0007669"/>
    <property type="project" value="TreeGrafter"/>
</dbReference>
<feature type="domain" description="Beta-hexosaminidase bacterial type N-terminal" evidence="8">
    <location>
        <begin position="27"/>
        <end position="153"/>
    </location>
</feature>
<proteinExistence type="inferred from homology"/>
<dbReference type="PRINTS" id="PR00738">
    <property type="entry name" value="GLHYDRLASE20"/>
</dbReference>
<accession>A0AAX2H081</accession>
<dbReference type="CDD" id="cd06563">
    <property type="entry name" value="GH20_chitobiase-like"/>
    <property type="match status" value="1"/>
</dbReference>